<gene>
    <name evidence="1" type="ORF">ACFFP0_29205</name>
</gene>
<protein>
    <submittedName>
        <fullName evidence="1">Capsule biosynthesis protein</fullName>
    </submittedName>
</protein>
<comment type="caution">
    <text evidence="1">The sequence shown here is derived from an EMBL/GenBank/DDBJ whole genome shotgun (WGS) entry which is preliminary data.</text>
</comment>
<sequence>MTKVLFLQGPPSVFWRELADAFEAQGIGTKRVNFSFGDQLYWRKRGAINYRGTLRAWPRYLADLIRRESITDILYYADRLPYHRLASRIGRKLGVRCHALEFGYLRPDWITLERDGMGRFSHFPSDPDHIRRIAAQVGTPDLHSHYSHTFGQEATNEVVYNLVAYFGWLMFPFYRADKYYDPLFDYLSWLPRMFRARHDLPEGFLDDQSKKNYLLALQLQSDYQIRANSPYRHLSQMLEQVIQSFARHAPENGRLIVKQHPLDNDLEGWRKVVARLAERYRVKGRVVFIEKGNLQAILRSSHGAIVVNSTTGLHSLRAGVPTIALGAAVYDVAGLTHQGGLDTFWRQPEPIDKTLLVDFIKALAGSVQVKGNFYNEAGRKLAAEAIVARVCGGLVNEPDAYVERPPRLSWQRLPLPERSGQSPGVLPGGLDLPGREILVGNREPALSVVRFGDASDQQNRKLR</sequence>
<accession>A0ABV6AQR1</accession>
<organism evidence="1 2">
    <name type="scientific">Rhizobium puerariae</name>
    <dbReference type="NCBI Taxonomy" id="1585791"/>
    <lineage>
        <taxon>Bacteria</taxon>
        <taxon>Pseudomonadati</taxon>
        <taxon>Pseudomonadota</taxon>
        <taxon>Alphaproteobacteria</taxon>
        <taxon>Hyphomicrobiales</taxon>
        <taxon>Rhizobiaceae</taxon>
        <taxon>Rhizobium/Agrobacterium group</taxon>
        <taxon>Rhizobium</taxon>
    </lineage>
</organism>
<keyword evidence="2" id="KW-1185">Reference proteome</keyword>
<reference evidence="1 2" key="1">
    <citation type="submission" date="2024-09" db="EMBL/GenBank/DDBJ databases">
        <authorList>
            <person name="Sun Q."/>
            <person name="Mori K."/>
        </authorList>
    </citation>
    <scope>NUCLEOTIDE SEQUENCE [LARGE SCALE GENOMIC DNA]</scope>
    <source>
        <strain evidence="1 2">TBRC 4938</strain>
    </source>
</reference>
<evidence type="ECO:0000313" key="1">
    <source>
        <dbReference type="EMBL" id="MFB9952940.1"/>
    </source>
</evidence>
<dbReference type="Pfam" id="PF05159">
    <property type="entry name" value="Capsule_synth"/>
    <property type="match status" value="1"/>
</dbReference>
<dbReference type="RefSeq" id="WP_377265740.1">
    <property type="nucleotide sequence ID" value="NZ_JBHMAA010000042.1"/>
</dbReference>
<dbReference type="CDD" id="cd16441">
    <property type="entry name" value="beta_Kdo_transferase_KpsS"/>
    <property type="match status" value="1"/>
</dbReference>
<dbReference type="EMBL" id="JBHMAA010000042">
    <property type="protein sequence ID" value="MFB9952940.1"/>
    <property type="molecule type" value="Genomic_DNA"/>
</dbReference>
<evidence type="ECO:0000313" key="2">
    <source>
        <dbReference type="Proteomes" id="UP001589692"/>
    </source>
</evidence>
<dbReference type="InterPro" id="IPR007833">
    <property type="entry name" value="Capsule_polysaccharide_synth"/>
</dbReference>
<name>A0ABV6AQR1_9HYPH</name>
<proteinExistence type="predicted"/>
<dbReference type="Proteomes" id="UP001589692">
    <property type="component" value="Unassembled WGS sequence"/>
</dbReference>